<gene>
    <name evidence="1" type="ORF">NDU88_005275</name>
</gene>
<sequence>MVREGRASPKIYPGGLAHGKGSWVRWEQALKGNITGALLARQRRASAVCRDNAFGSKVSRTRVACVLCREREEMRKTPCGPSPVPTRSRYLVLVPGEGMGNDDLCFQILLMCYLRGNIVECGVFSSSGPECDKDALPMAPAVSCGDPPLAVRRQSKICSLARLVASPLLEG</sequence>
<accession>A0AAV7TAI6</accession>
<organism evidence="1 2">
    <name type="scientific">Pleurodeles waltl</name>
    <name type="common">Iberian ribbed newt</name>
    <dbReference type="NCBI Taxonomy" id="8319"/>
    <lineage>
        <taxon>Eukaryota</taxon>
        <taxon>Metazoa</taxon>
        <taxon>Chordata</taxon>
        <taxon>Craniata</taxon>
        <taxon>Vertebrata</taxon>
        <taxon>Euteleostomi</taxon>
        <taxon>Amphibia</taxon>
        <taxon>Batrachia</taxon>
        <taxon>Caudata</taxon>
        <taxon>Salamandroidea</taxon>
        <taxon>Salamandridae</taxon>
        <taxon>Pleurodelinae</taxon>
        <taxon>Pleurodeles</taxon>
    </lineage>
</organism>
<name>A0AAV7TAI6_PLEWA</name>
<dbReference type="AlphaFoldDB" id="A0AAV7TAI6"/>
<evidence type="ECO:0000313" key="1">
    <source>
        <dbReference type="EMBL" id="KAJ1173443.1"/>
    </source>
</evidence>
<keyword evidence="2" id="KW-1185">Reference proteome</keyword>
<reference evidence="1" key="1">
    <citation type="journal article" date="2022" name="bioRxiv">
        <title>Sequencing and chromosome-scale assembly of the giantPleurodeles waltlgenome.</title>
        <authorList>
            <person name="Brown T."/>
            <person name="Elewa A."/>
            <person name="Iarovenko S."/>
            <person name="Subramanian E."/>
            <person name="Araus A.J."/>
            <person name="Petzold A."/>
            <person name="Susuki M."/>
            <person name="Suzuki K.-i.T."/>
            <person name="Hayashi T."/>
            <person name="Toyoda A."/>
            <person name="Oliveira C."/>
            <person name="Osipova E."/>
            <person name="Leigh N.D."/>
            <person name="Simon A."/>
            <person name="Yun M.H."/>
        </authorList>
    </citation>
    <scope>NUCLEOTIDE SEQUENCE</scope>
    <source>
        <strain evidence="1">20211129_DDA</strain>
        <tissue evidence="1">Liver</tissue>
    </source>
</reference>
<protein>
    <submittedName>
        <fullName evidence="1">Uncharacterized protein</fullName>
    </submittedName>
</protein>
<comment type="caution">
    <text evidence="1">The sequence shown here is derived from an EMBL/GenBank/DDBJ whole genome shotgun (WGS) entry which is preliminary data.</text>
</comment>
<dbReference type="Proteomes" id="UP001066276">
    <property type="component" value="Chromosome 4_1"/>
</dbReference>
<proteinExistence type="predicted"/>
<evidence type="ECO:0000313" key="2">
    <source>
        <dbReference type="Proteomes" id="UP001066276"/>
    </source>
</evidence>
<dbReference type="EMBL" id="JANPWB010000007">
    <property type="protein sequence ID" value="KAJ1173443.1"/>
    <property type="molecule type" value="Genomic_DNA"/>
</dbReference>